<accession>A0A811N1E6</accession>
<dbReference type="AlphaFoldDB" id="A0A811N1E6"/>
<keyword evidence="2" id="KW-1185">Reference proteome</keyword>
<sequence length="250" mass="29472">MKTLHDWYMRASLVGINAFYAVVPPLTFMGGPSKVMVDFEDIWLMFRLGKLDVQLVSVWCLITENEHTVVMGPDHGLFVGKTEAEIAKIRVREQDRQEVAVATYIGNAFLQYQDRRIICAPYMFKAYKFYKFKGGWYDLKKDRKPLHVPTNFKCHKQLLGSMHSGYYVCEFLKENGRYTNNPSKVYKCDPTSRRLQNKELMNICEDFSRFIMEEIIHFDGKYFDPESELARPQYRDLVDIARLELNHEDY</sequence>
<evidence type="ECO:0000313" key="2">
    <source>
        <dbReference type="Proteomes" id="UP000604825"/>
    </source>
</evidence>
<reference evidence="1" key="1">
    <citation type="submission" date="2020-10" db="EMBL/GenBank/DDBJ databases">
        <authorList>
            <person name="Han B."/>
            <person name="Lu T."/>
            <person name="Zhao Q."/>
            <person name="Huang X."/>
            <person name="Zhao Y."/>
        </authorList>
    </citation>
    <scope>NUCLEOTIDE SEQUENCE</scope>
</reference>
<gene>
    <name evidence="1" type="ORF">NCGR_LOCUS8954</name>
</gene>
<protein>
    <submittedName>
        <fullName evidence="1">Uncharacterized protein</fullName>
    </submittedName>
</protein>
<organism evidence="1 2">
    <name type="scientific">Miscanthus lutarioriparius</name>
    <dbReference type="NCBI Taxonomy" id="422564"/>
    <lineage>
        <taxon>Eukaryota</taxon>
        <taxon>Viridiplantae</taxon>
        <taxon>Streptophyta</taxon>
        <taxon>Embryophyta</taxon>
        <taxon>Tracheophyta</taxon>
        <taxon>Spermatophyta</taxon>
        <taxon>Magnoliopsida</taxon>
        <taxon>Liliopsida</taxon>
        <taxon>Poales</taxon>
        <taxon>Poaceae</taxon>
        <taxon>PACMAD clade</taxon>
        <taxon>Panicoideae</taxon>
        <taxon>Andropogonodae</taxon>
        <taxon>Andropogoneae</taxon>
        <taxon>Saccharinae</taxon>
        <taxon>Miscanthus</taxon>
    </lineage>
</organism>
<name>A0A811N1E6_9POAL</name>
<evidence type="ECO:0000313" key="1">
    <source>
        <dbReference type="EMBL" id="CAD6213345.1"/>
    </source>
</evidence>
<proteinExistence type="predicted"/>
<comment type="caution">
    <text evidence="1">The sequence shown here is derived from an EMBL/GenBank/DDBJ whole genome shotgun (WGS) entry which is preliminary data.</text>
</comment>
<dbReference type="OrthoDB" id="695752at2759"/>
<dbReference type="Proteomes" id="UP000604825">
    <property type="component" value="Unassembled WGS sequence"/>
</dbReference>
<dbReference type="EMBL" id="CAJGYO010000002">
    <property type="protein sequence ID" value="CAD6213345.1"/>
    <property type="molecule type" value="Genomic_DNA"/>
</dbReference>